<feature type="region of interest" description="Disordered" evidence="1">
    <location>
        <begin position="1"/>
        <end position="27"/>
    </location>
</feature>
<organism evidence="2 3">
    <name type="scientific">Halopenitus malekzadehii</name>
    <dbReference type="NCBI Taxonomy" id="1267564"/>
    <lineage>
        <taxon>Archaea</taxon>
        <taxon>Methanobacteriati</taxon>
        <taxon>Methanobacteriota</taxon>
        <taxon>Stenosarchaea group</taxon>
        <taxon>Halobacteria</taxon>
        <taxon>Halobacteriales</taxon>
        <taxon>Haloferacaceae</taxon>
        <taxon>Halopenitus</taxon>
    </lineage>
</organism>
<dbReference type="InterPro" id="IPR055766">
    <property type="entry name" value="DUF7342"/>
</dbReference>
<dbReference type="EMBL" id="FNWU01000005">
    <property type="protein sequence ID" value="SEH53509.1"/>
    <property type="molecule type" value="Genomic_DNA"/>
</dbReference>
<evidence type="ECO:0008006" key="4">
    <source>
        <dbReference type="Google" id="ProtNLM"/>
    </source>
</evidence>
<evidence type="ECO:0000313" key="2">
    <source>
        <dbReference type="EMBL" id="SEH53509.1"/>
    </source>
</evidence>
<dbReference type="SUPFAM" id="SSF46785">
    <property type="entry name" value="Winged helix' DNA-binding domain"/>
    <property type="match status" value="1"/>
</dbReference>
<proteinExistence type="predicted"/>
<dbReference type="STRING" id="1267564.SAMN05192561_10560"/>
<name>A0A1H6J3K2_9EURY</name>
<protein>
    <recommendedName>
        <fullName evidence="4">Sugar-specific transcriptional regulator TrmB</fullName>
    </recommendedName>
</protein>
<dbReference type="RefSeq" id="WP_092817081.1">
    <property type="nucleotide sequence ID" value="NZ_FNWU01000005.1"/>
</dbReference>
<feature type="compositionally biased region" description="Acidic residues" evidence="1">
    <location>
        <begin position="1"/>
        <end position="24"/>
    </location>
</feature>
<dbReference type="InterPro" id="IPR036390">
    <property type="entry name" value="WH_DNA-bd_sf"/>
</dbReference>
<dbReference type="OrthoDB" id="240032at2157"/>
<evidence type="ECO:0000256" key="1">
    <source>
        <dbReference type="SAM" id="MobiDB-lite"/>
    </source>
</evidence>
<dbReference type="AlphaFoldDB" id="A0A1H6J3K2"/>
<accession>A0A1H6J3K2</accession>
<dbReference type="Proteomes" id="UP000199215">
    <property type="component" value="Unassembled WGS sequence"/>
</dbReference>
<evidence type="ECO:0000313" key="3">
    <source>
        <dbReference type="Proteomes" id="UP000199215"/>
    </source>
</evidence>
<reference evidence="2 3" key="1">
    <citation type="submission" date="2016-10" db="EMBL/GenBank/DDBJ databases">
        <authorList>
            <person name="de Groot N.N."/>
        </authorList>
    </citation>
    <scope>NUCLEOTIDE SEQUENCE [LARGE SCALE GENOMIC DNA]</scope>
    <source>
        <strain evidence="2 3">IBRC-M10418</strain>
    </source>
</reference>
<dbReference type="Pfam" id="PF24033">
    <property type="entry name" value="DUF7342"/>
    <property type="match status" value="1"/>
</dbReference>
<sequence length="191" mass="21716">MDLTDIPDDAYDGEESPPDLDALESPDSLLKGGSIRERLLDVVIGLRTPTKVSTIAERADCDTETARDYLEWFDEMGMVQRHDGRPVRYERNGAYFQWRRIDRIREEYSEQEIIDALDDTLNQIEDYRAQFDATHPDDVSLVDATQEQNLSAEAAWEALSEWETLEKRAALLDEARRNNPVAGSNPGPVDA</sequence>
<gene>
    <name evidence="2" type="ORF">SAMN05192561_10560</name>
</gene>
<keyword evidence="3" id="KW-1185">Reference proteome</keyword>